<proteinExistence type="predicted"/>
<protein>
    <submittedName>
        <fullName evidence="2">Uncharacterized protein</fullName>
    </submittedName>
</protein>
<feature type="region of interest" description="Disordered" evidence="1">
    <location>
        <begin position="63"/>
        <end position="83"/>
    </location>
</feature>
<sequence length="83" mass="8819">MFVDITTRVPLAGLRIPLTYIMEIHGLGYILATADLPKVGPVLRLWLLPTVAGPWRTHIYSGASLDTAPPNGAKPVATEQAGG</sequence>
<name>A0A0L0KGJ3_9ACTN</name>
<accession>A0A0L0KGJ3</accession>
<dbReference type="AlphaFoldDB" id="A0A0L0KGJ3"/>
<reference evidence="3" key="1">
    <citation type="submission" date="2014-07" db="EMBL/GenBank/DDBJ databases">
        <title>Genome sequencing of plant-pathogenic Streptomyces species.</title>
        <authorList>
            <person name="Harrison J."/>
            <person name="Sapp M."/>
            <person name="Thwaites R."/>
            <person name="Studholme D.J."/>
        </authorList>
    </citation>
    <scope>NUCLEOTIDE SEQUENCE [LARGE SCALE GENOMIC DNA]</scope>
    <source>
        <strain evidence="3">NCPPB 4445</strain>
    </source>
</reference>
<evidence type="ECO:0000313" key="2">
    <source>
        <dbReference type="EMBL" id="KND37277.1"/>
    </source>
</evidence>
<organism evidence="2 3">
    <name type="scientific">Streptomyces acidiscabies</name>
    <dbReference type="NCBI Taxonomy" id="42234"/>
    <lineage>
        <taxon>Bacteria</taxon>
        <taxon>Bacillati</taxon>
        <taxon>Actinomycetota</taxon>
        <taxon>Actinomycetes</taxon>
        <taxon>Kitasatosporales</taxon>
        <taxon>Streptomycetaceae</taxon>
        <taxon>Streptomyces</taxon>
    </lineage>
</organism>
<dbReference type="PATRIC" id="fig|42234.21.peg.2097"/>
<dbReference type="Proteomes" id="UP000037151">
    <property type="component" value="Unassembled WGS sequence"/>
</dbReference>
<comment type="caution">
    <text evidence="2">The sequence shown here is derived from an EMBL/GenBank/DDBJ whole genome shotgun (WGS) entry which is preliminary data.</text>
</comment>
<dbReference type="EMBL" id="JPPY01000068">
    <property type="protein sequence ID" value="KND37277.1"/>
    <property type="molecule type" value="Genomic_DNA"/>
</dbReference>
<dbReference type="RefSeq" id="WP_234330227.1">
    <property type="nucleotide sequence ID" value="NZ_KQ257813.1"/>
</dbReference>
<evidence type="ECO:0000313" key="3">
    <source>
        <dbReference type="Proteomes" id="UP000037151"/>
    </source>
</evidence>
<gene>
    <name evidence="2" type="ORF">IQ63_10165</name>
</gene>
<evidence type="ECO:0000256" key="1">
    <source>
        <dbReference type="SAM" id="MobiDB-lite"/>
    </source>
</evidence>